<dbReference type="GO" id="GO:0003735">
    <property type="term" value="F:structural constituent of ribosome"/>
    <property type="evidence" value="ECO:0007669"/>
    <property type="project" value="InterPro"/>
</dbReference>
<dbReference type="GO" id="GO:0005763">
    <property type="term" value="C:mitochondrial small ribosomal subunit"/>
    <property type="evidence" value="ECO:0007669"/>
    <property type="project" value="TreeGrafter"/>
</dbReference>
<protein>
    <recommendedName>
        <fullName evidence="4">Small ribosomal subunit protein bS18m</fullName>
    </recommendedName>
</protein>
<dbReference type="OrthoDB" id="21463at2759"/>
<evidence type="ECO:0000256" key="3">
    <source>
        <dbReference type="ARBA" id="ARBA00023274"/>
    </source>
</evidence>
<dbReference type="Pfam" id="PF01084">
    <property type="entry name" value="Ribosomal_S18"/>
    <property type="match status" value="1"/>
</dbReference>
<keyword evidence="6" id="KW-1185">Reference proteome</keyword>
<sequence>MPPQLRCLNAVRNAISIPSLRMQFSTSRVMCADLPPAFQAETAESMSLSGLQSLVNKVQERNTLKMAERDKALQAKARATPQTDAEENGVYVARSDLTKQMYRRWRAGDIYAPHDLSGTEAAKWKKRGKVTSDVFDVIAFDPIATGSYKNFSIMSEYVTPMGRIKGSRETGLRPVNQRKIARTIRRSVGMGMMPSVHRHPEVLYMARERANLNDNYKRGPMV</sequence>
<dbReference type="AlphaFoldDB" id="W9CAG4"/>
<organism evidence="5 6">
    <name type="scientific">Sclerotinia borealis (strain F-4128)</name>
    <dbReference type="NCBI Taxonomy" id="1432307"/>
    <lineage>
        <taxon>Eukaryota</taxon>
        <taxon>Fungi</taxon>
        <taxon>Dikarya</taxon>
        <taxon>Ascomycota</taxon>
        <taxon>Pezizomycotina</taxon>
        <taxon>Leotiomycetes</taxon>
        <taxon>Helotiales</taxon>
        <taxon>Sclerotiniaceae</taxon>
        <taxon>Sclerotinia</taxon>
    </lineage>
</organism>
<dbReference type="GO" id="GO:0032543">
    <property type="term" value="P:mitochondrial translation"/>
    <property type="evidence" value="ECO:0007669"/>
    <property type="project" value="TreeGrafter"/>
</dbReference>
<gene>
    <name evidence="5" type="ORF">SBOR_8061</name>
</gene>
<dbReference type="Proteomes" id="UP000019487">
    <property type="component" value="Unassembled WGS sequence"/>
</dbReference>
<dbReference type="STRING" id="1432307.W9CAG4"/>
<dbReference type="GO" id="GO:0070181">
    <property type="term" value="F:small ribosomal subunit rRNA binding"/>
    <property type="evidence" value="ECO:0007669"/>
    <property type="project" value="TreeGrafter"/>
</dbReference>
<dbReference type="Gene3D" id="4.10.640.10">
    <property type="entry name" value="Ribosomal protein S18"/>
    <property type="match status" value="1"/>
</dbReference>
<dbReference type="EMBL" id="AYSA01000482">
    <property type="protein sequence ID" value="ESZ91560.1"/>
    <property type="molecule type" value="Genomic_DNA"/>
</dbReference>
<evidence type="ECO:0000256" key="1">
    <source>
        <dbReference type="ARBA" id="ARBA00005589"/>
    </source>
</evidence>
<dbReference type="InterPro" id="IPR001648">
    <property type="entry name" value="Ribosomal_bS18"/>
</dbReference>
<dbReference type="PANTHER" id="PTHR13479:SF40">
    <property type="entry name" value="SMALL RIBOSOMAL SUBUNIT PROTEIN BS18M"/>
    <property type="match status" value="1"/>
</dbReference>
<dbReference type="PANTHER" id="PTHR13479">
    <property type="entry name" value="30S RIBOSOMAL PROTEIN S18"/>
    <property type="match status" value="1"/>
</dbReference>
<dbReference type="FunFam" id="4.10.640.10:FF:000013">
    <property type="entry name" value="37S ribosomal protein S18"/>
    <property type="match status" value="1"/>
</dbReference>
<evidence type="ECO:0000313" key="5">
    <source>
        <dbReference type="EMBL" id="ESZ91560.1"/>
    </source>
</evidence>
<comment type="caution">
    <text evidence="5">The sequence shown here is derived from an EMBL/GenBank/DDBJ whole genome shotgun (WGS) entry which is preliminary data.</text>
</comment>
<dbReference type="InterPro" id="IPR036870">
    <property type="entry name" value="Ribosomal_bS18_sf"/>
</dbReference>
<accession>W9CAG4</accession>
<dbReference type="HOGENOM" id="CLU_082177_0_1_1"/>
<evidence type="ECO:0000313" key="6">
    <source>
        <dbReference type="Proteomes" id="UP000019487"/>
    </source>
</evidence>
<reference evidence="5 6" key="1">
    <citation type="journal article" date="2014" name="Genome Announc.">
        <title>Draft genome sequence of Sclerotinia borealis, a psychrophilic plant pathogenic fungus.</title>
        <authorList>
            <person name="Mardanov A.V."/>
            <person name="Beletsky A.V."/>
            <person name="Kadnikov V.V."/>
            <person name="Ignatov A.N."/>
            <person name="Ravin N.V."/>
        </authorList>
    </citation>
    <scope>NUCLEOTIDE SEQUENCE [LARGE SCALE GENOMIC DNA]</scope>
    <source>
        <strain evidence="6">F-4157</strain>
    </source>
</reference>
<name>W9CAG4_SCLBF</name>
<dbReference type="SUPFAM" id="SSF46911">
    <property type="entry name" value="Ribosomal protein S18"/>
    <property type="match status" value="1"/>
</dbReference>
<evidence type="ECO:0000256" key="4">
    <source>
        <dbReference type="ARBA" id="ARBA00035264"/>
    </source>
</evidence>
<keyword evidence="3" id="KW-0687">Ribonucleoprotein</keyword>
<keyword evidence="2" id="KW-0689">Ribosomal protein</keyword>
<proteinExistence type="inferred from homology"/>
<evidence type="ECO:0000256" key="2">
    <source>
        <dbReference type="ARBA" id="ARBA00022980"/>
    </source>
</evidence>
<comment type="similarity">
    <text evidence="1">Belongs to the bacterial ribosomal protein bS18 family.</text>
</comment>